<keyword evidence="3" id="KW-0597">Phosphoprotein</keyword>
<dbReference type="Gene3D" id="3.10.50.40">
    <property type="match status" value="1"/>
</dbReference>
<accession>L1IHM5</accession>
<keyword evidence="4 6" id="KW-0697">Rotamase</keyword>
<keyword evidence="5 6" id="KW-0413">Isomerase</keyword>
<organism evidence="9">
    <name type="scientific">Guillardia theta (strain CCMP2712)</name>
    <name type="common">Cryptophyte</name>
    <dbReference type="NCBI Taxonomy" id="905079"/>
    <lineage>
        <taxon>Eukaryota</taxon>
        <taxon>Cryptophyceae</taxon>
        <taxon>Pyrenomonadales</taxon>
        <taxon>Geminigeraceae</taxon>
        <taxon>Guillardia</taxon>
    </lineage>
</organism>
<dbReference type="STRING" id="905079.L1IHM5"/>
<dbReference type="GeneID" id="17292013"/>
<sequence>MANPQRIDKATLDNMGKKEVLEALQSIASLQFLQDLKLAGSASSVLKKANKDKLVEAYELCFEKGAFGTEEERQAERLAQEMEKAKLEEAKSANQADKSKDKEEAQEQEPKGYKLVMISKGNKMNYPKKGDKVKVNYHGTLLDGTVFDSTTDEEFLKKNKRKAQPLTFKVGSNQVIRGWDEAVREMSVGEKATLTIEPSWAYGSKGVPEAGIPKNATLVFEMHLVGII</sequence>
<evidence type="ECO:0000256" key="6">
    <source>
        <dbReference type="PROSITE-ProRule" id="PRU00277"/>
    </source>
</evidence>
<dbReference type="eggNOG" id="KOG0544">
    <property type="taxonomic scope" value="Eukaryota"/>
</dbReference>
<keyword evidence="11" id="KW-1185">Reference proteome</keyword>
<dbReference type="PANTHER" id="PTHR46493">
    <property type="entry name" value="PEPTIDYL-PROLYL CIS-TRANS ISOMERASE FKBP3"/>
    <property type="match status" value="1"/>
</dbReference>
<evidence type="ECO:0000313" key="10">
    <source>
        <dbReference type="EnsemblProtists" id="EKX35295"/>
    </source>
</evidence>
<dbReference type="HOGENOM" id="CLU_013615_12_2_1"/>
<evidence type="ECO:0000256" key="3">
    <source>
        <dbReference type="ARBA" id="ARBA00022553"/>
    </source>
</evidence>
<dbReference type="KEGG" id="gtt:GUITHDRAFT_97871"/>
<dbReference type="Gene3D" id="1.10.720.80">
    <property type="match status" value="1"/>
</dbReference>
<evidence type="ECO:0000313" key="9">
    <source>
        <dbReference type="EMBL" id="EKX35295.1"/>
    </source>
</evidence>
<dbReference type="PANTHER" id="PTHR46493:SF1">
    <property type="entry name" value="PEPTIDYL-PROLYL CIS-TRANS ISOMERASE FKBP3"/>
    <property type="match status" value="1"/>
</dbReference>
<dbReference type="InterPro" id="IPR046357">
    <property type="entry name" value="PPIase_dom_sf"/>
</dbReference>
<name>L1IHM5_GUITC</name>
<feature type="domain" description="PPIase FKBP-type" evidence="8">
    <location>
        <begin position="130"/>
        <end position="228"/>
    </location>
</feature>
<dbReference type="InterPro" id="IPR043368">
    <property type="entry name" value="FKBP3"/>
</dbReference>
<protein>
    <recommendedName>
        <fullName evidence="2 6">peptidylprolyl isomerase</fullName>
        <ecNumber evidence="2 6">5.2.1.8</ecNumber>
    </recommendedName>
</protein>
<dbReference type="SUPFAM" id="SSF54534">
    <property type="entry name" value="FKBP-like"/>
    <property type="match status" value="1"/>
</dbReference>
<dbReference type="OMA" id="IEPDWAY"/>
<gene>
    <name evidence="9" type="ORF">GUITHDRAFT_97871</name>
</gene>
<evidence type="ECO:0000256" key="5">
    <source>
        <dbReference type="ARBA" id="ARBA00023235"/>
    </source>
</evidence>
<dbReference type="RefSeq" id="XP_005822275.1">
    <property type="nucleotide sequence ID" value="XM_005822218.1"/>
</dbReference>
<reference evidence="9 11" key="1">
    <citation type="journal article" date="2012" name="Nature">
        <title>Algal genomes reveal evolutionary mosaicism and the fate of nucleomorphs.</title>
        <authorList>
            <consortium name="DOE Joint Genome Institute"/>
            <person name="Curtis B.A."/>
            <person name="Tanifuji G."/>
            <person name="Burki F."/>
            <person name="Gruber A."/>
            <person name="Irimia M."/>
            <person name="Maruyama S."/>
            <person name="Arias M.C."/>
            <person name="Ball S.G."/>
            <person name="Gile G.H."/>
            <person name="Hirakawa Y."/>
            <person name="Hopkins J.F."/>
            <person name="Kuo A."/>
            <person name="Rensing S.A."/>
            <person name="Schmutz J."/>
            <person name="Symeonidi A."/>
            <person name="Elias M."/>
            <person name="Eveleigh R.J."/>
            <person name="Herman E.K."/>
            <person name="Klute M.J."/>
            <person name="Nakayama T."/>
            <person name="Obornik M."/>
            <person name="Reyes-Prieto A."/>
            <person name="Armbrust E.V."/>
            <person name="Aves S.J."/>
            <person name="Beiko R.G."/>
            <person name="Coutinho P."/>
            <person name="Dacks J.B."/>
            <person name="Durnford D.G."/>
            <person name="Fast N.M."/>
            <person name="Green B.R."/>
            <person name="Grisdale C.J."/>
            <person name="Hempel F."/>
            <person name="Henrissat B."/>
            <person name="Hoppner M.P."/>
            <person name="Ishida K."/>
            <person name="Kim E."/>
            <person name="Koreny L."/>
            <person name="Kroth P.G."/>
            <person name="Liu Y."/>
            <person name="Malik S.B."/>
            <person name="Maier U.G."/>
            <person name="McRose D."/>
            <person name="Mock T."/>
            <person name="Neilson J.A."/>
            <person name="Onodera N.T."/>
            <person name="Poole A.M."/>
            <person name="Pritham E.J."/>
            <person name="Richards T.A."/>
            <person name="Rocap G."/>
            <person name="Roy S.W."/>
            <person name="Sarai C."/>
            <person name="Schaack S."/>
            <person name="Shirato S."/>
            <person name="Slamovits C.H."/>
            <person name="Spencer D.F."/>
            <person name="Suzuki S."/>
            <person name="Worden A.Z."/>
            <person name="Zauner S."/>
            <person name="Barry K."/>
            <person name="Bell C."/>
            <person name="Bharti A.K."/>
            <person name="Crow J.A."/>
            <person name="Grimwood J."/>
            <person name="Kramer R."/>
            <person name="Lindquist E."/>
            <person name="Lucas S."/>
            <person name="Salamov A."/>
            <person name="McFadden G.I."/>
            <person name="Lane C.E."/>
            <person name="Keeling P.J."/>
            <person name="Gray M.W."/>
            <person name="Grigoriev I.V."/>
            <person name="Archibald J.M."/>
        </authorList>
    </citation>
    <scope>NUCLEOTIDE SEQUENCE</scope>
    <source>
        <strain evidence="9 11">CCMP2712</strain>
    </source>
</reference>
<dbReference type="Pfam" id="PF00254">
    <property type="entry name" value="FKBP_C"/>
    <property type="match status" value="1"/>
</dbReference>
<dbReference type="OrthoDB" id="1902587at2759"/>
<dbReference type="EnsemblProtists" id="EKX35295">
    <property type="protein sequence ID" value="EKX35295"/>
    <property type="gene ID" value="GUITHDRAFT_97871"/>
</dbReference>
<evidence type="ECO:0000259" key="8">
    <source>
        <dbReference type="PROSITE" id="PS50059"/>
    </source>
</evidence>
<dbReference type="InterPro" id="IPR001179">
    <property type="entry name" value="PPIase_FKBP_dom"/>
</dbReference>
<dbReference type="PaxDb" id="55529-EKX35295"/>
<feature type="region of interest" description="Disordered" evidence="7">
    <location>
        <begin position="85"/>
        <end position="112"/>
    </location>
</feature>
<evidence type="ECO:0000256" key="4">
    <source>
        <dbReference type="ARBA" id="ARBA00023110"/>
    </source>
</evidence>
<evidence type="ECO:0000313" key="11">
    <source>
        <dbReference type="Proteomes" id="UP000011087"/>
    </source>
</evidence>
<dbReference type="Proteomes" id="UP000011087">
    <property type="component" value="Unassembled WGS sequence"/>
</dbReference>
<dbReference type="AlphaFoldDB" id="L1IHM5"/>
<evidence type="ECO:0000256" key="2">
    <source>
        <dbReference type="ARBA" id="ARBA00013194"/>
    </source>
</evidence>
<evidence type="ECO:0000256" key="1">
    <source>
        <dbReference type="ARBA" id="ARBA00000971"/>
    </source>
</evidence>
<comment type="catalytic activity">
    <reaction evidence="1 6">
        <text>[protein]-peptidylproline (omega=180) = [protein]-peptidylproline (omega=0)</text>
        <dbReference type="Rhea" id="RHEA:16237"/>
        <dbReference type="Rhea" id="RHEA-COMP:10747"/>
        <dbReference type="Rhea" id="RHEA-COMP:10748"/>
        <dbReference type="ChEBI" id="CHEBI:83833"/>
        <dbReference type="ChEBI" id="CHEBI:83834"/>
        <dbReference type="EC" id="5.2.1.8"/>
    </reaction>
</comment>
<reference evidence="11" key="2">
    <citation type="submission" date="2012-11" db="EMBL/GenBank/DDBJ databases">
        <authorList>
            <person name="Kuo A."/>
            <person name="Curtis B.A."/>
            <person name="Tanifuji G."/>
            <person name="Burki F."/>
            <person name="Gruber A."/>
            <person name="Irimia M."/>
            <person name="Maruyama S."/>
            <person name="Arias M.C."/>
            <person name="Ball S.G."/>
            <person name="Gile G.H."/>
            <person name="Hirakawa Y."/>
            <person name="Hopkins J.F."/>
            <person name="Rensing S.A."/>
            <person name="Schmutz J."/>
            <person name="Symeonidi A."/>
            <person name="Elias M."/>
            <person name="Eveleigh R.J."/>
            <person name="Herman E.K."/>
            <person name="Klute M.J."/>
            <person name="Nakayama T."/>
            <person name="Obornik M."/>
            <person name="Reyes-Prieto A."/>
            <person name="Armbrust E.V."/>
            <person name="Aves S.J."/>
            <person name="Beiko R.G."/>
            <person name="Coutinho P."/>
            <person name="Dacks J.B."/>
            <person name="Durnford D.G."/>
            <person name="Fast N.M."/>
            <person name="Green B.R."/>
            <person name="Grisdale C."/>
            <person name="Hempe F."/>
            <person name="Henrissat B."/>
            <person name="Hoppner M.P."/>
            <person name="Ishida K.-I."/>
            <person name="Kim E."/>
            <person name="Koreny L."/>
            <person name="Kroth P.G."/>
            <person name="Liu Y."/>
            <person name="Malik S.-B."/>
            <person name="Maier U.G."/>
            <person name="McRose D."/>
            <person name="Mock T."/>
            <person name="Neilson J.A."/>
            <person name="Onodera N.T."/>
            <person name="Poole A.M."/>
            <person name="Pritham E.J."/>
            <person name="Richards T.A."/>
            <person name="Rocap G."/>
            <person name="Roy S.W."/>
            <person name="Sarai C."/>
            <person name="Schaack S."/>
            <person name="Shirato S."/>
            <person name="Slamovits C.H."/>
            <person name="Spencer D.F."/>
            <person name="Suzuki S."/>
            <person name="Worden A.Z."/>
            <person name="Zauner S."/>
            <person name="Barry K."/>
            <person name="Bell C."/>
            <person name="Bharti A.K."/>
            <person name="Crow J.A."/>
            <person name="Grimwood J."/>
            <person name="Kramer R."/>
            <person name="Lindquist E."/>
            <person name="Lucas S."/>
            <person name="Salamov A."/>
            <person name="McFadden G.I."/>
            <person name="Lane C.E."/>
            <person name="Keeling P.J."/>
            <person name="Gray M.W."/>
            <person name="Grigoriev I.V."/>
            <person name="Archibald J.M."/>
        </authorList>
    </citation>
    <scope>NUCLEOTIDE SEQUENCE</scope>
    <source>
        <strain evidence="11">CCMP2712</strain>
    </source>
</reference>
<dbReference type="FunFam" id="3.10.50.40:FF:000006">
    <property type="entry name" value="Peptidyl-prolyl cis-trans isomerase"/>
    <property type="match status" value="1"/>
</dbReference>
<dbReference type="InterPro" id="IPR041200">
    <property type="entry name" value="FKBP3_BTHB"/>
</dbReference>
<reference evidence="10" key="3">
    <citation type="submission" date="2015-06" db="UniProtKB">
        <authorList>
            <consortium name="EnsemblProtists"/>
        </authorList>
    </citation>
    <scope>IDENTIFICATION</scope>
</reference>
<dbReference type="PROSITE" id="PS50059">
    <property type="entry name" value="FKBP_PPIASE"/>
    <property type="match status" value="1"/>
</dbReference>
<dbReference type="Pfam" id="PF18410">
    <property type="entry name" value="BTHB"/>
    <property type="match status" value="1"/>
</dbReference>
<proteinExistence type="predicted"/>
<dbReference type="EC" id="5.2.1.8" evidence="2 6"/>
<dbReference type="EMBL" id="JH993093">
    <property type="protein sequence ID" value="EKX35295.1"/>
    <property type="molecule type" value="Genomic_DNA"/>
</dbReference>
<evidence type="ECO:0000256" key="7">
    <source>
        <dbReference type="SAM" id="MobiDB-lite"/>
    </source>
</evidence>
<dbReference type="GO" id="GO:0003755">
    <property type="term" value="F:peptidyl-prolyl cis-trans isomerase activity"/>
    <property type="evidence" value="ECO:0007669"/>
    <property type="project" value="UniProtKB-KW"/>
</dbReference>